<dbReference type="Proteomes" id="UP000434957">
    <property type="component" value="Unassembled WGS sequence"/>
</dbReference>
<name>A0A6A4EL85_9STRA</name>
<protein>
    <submittedName>
        <fullName evidence="1">Uncharacterized protein</fullName>
    </submittedName>
</protein>
<dbReference type="EMBL" id="QXFT01001125">
    <property type="protein sequence ID" value="KAE9328093.1"/>
    <property type="molecule type" value="Genomic_DNA"/>
</dbReference>
<evidence type="ECO:0000313" key="2">
    <source>
        <dbReference type="Proteomes" id="UP000434957"/>
    </source>
</evidence>
<keyword evidence="2" id="KW-1185">Reference proteome</keyword>
<dbReference type="AlphaFoldDB" id="A0A6A4EL85"/>
<evidence type="ECO:0000313" key="1">
    <source>
        <dbReference type="EMBL" id="KAE9328093.1"/>
    </source>
</evidence>
<accession>A0A6A4EL85</accession>
<reference evidence="1 2" key="1">
    <citation type="submission" date="2018-08" db="EMBL/GenBank/DDBJ databases">
        <title>Genomic investigation of the strawberry pathogen Phytophthora fragariae indicates pathogenicity is determined by transcriptional variation in three key races.</title>
        <authorList>
            <person name="Adams T.M."/>
            <person name="Armitage A.D."/>
            <person name="Sobczyk M.K."/>
            <person name="Bates H.J."/>
            <person name="Dunwell J.M."/>
            <person name="Nellist C.F."/>
            <person name="Harrison R.J."/>
        </authorList>
    </citation>
    <scope>NUCLEOTIDE SEQUENCE [LARGE SCALE GENOMIC DNA]</scope>
    <source>
        <strain evidence="1 2">SCRP333</strain>
    </source>
</reference>
<gene>
    <name evidence="1" type="ORF">PR003_g15865</name>
</gene>
<comment type="caution">
    <text evidence="1">The sequence shown here is derived from an EMBL/GenBank/DDBJ whole genome shotgun (WGS) entry which is preliminary data.</text>
</comment>
<sequence>MPVTLNMGMRMPTWNYVIKSLVRMKGDNADGIDASPNRVVRFE</sequence>
<proteinExistence type="predicted"/>
<organism evidence="1 2">
    <name type="scientific">Phytophthora rubi</name>
    <dbReference type="NCBI Taxonomy" id="129364"/>
    <lineage>
        <taxon>Eukaryota</taxon>
        <taxon>Sar</taxon>
        <taxon>Stramenopiles</taxon>
        <taxon>Oomycota</taxon>
        <taxon>Peronosporomycetes</taxon>
        <taxon>Peronosporales</taxon>
        <taxon>Peronosporaceae</taxon>
        <taxon>Phytophthora</taxon>
    </lineage>
</organism>